<dbReference type="Gene3D" id="3.30.70.2730">
    <property type="match status" value="1"/>
</dbReference>
<name>A0AB39U5J3_9BIFI</name>
<evidence type="ECO:0000256" key="2">
    <source>
        <dbReference type="SAM" id="MobiDB-lite"/>
    </source>
</evidence>
<evidence type="ECO:0000259" key="3">
    <source>
        <dbReference type="Pfam" id="PF13556"/>
    </source>
</evidence>
<dbReference type="InterPro" id="IPR025736">
    <property type="entry name" value="PucR_C-HTH_dom"/>
</dbReference>
<comment type="similarity">
    <text evidence="1">Belongs to the CdaR family.</text>
</comment>
<organism evidence="5">
    <name type="scientific">Bifidobacterium aquikefiricola</name>
    <dbReference type="NCBI Taxonomy" id="3059038"/>
    <lineage>
        <taxon>Bacteria</taxon>
        <taxon>Bacillati</taxon>
        <taxon>Actinomycetota</taxon>
        <taxon>Actinomycetes</taxon>
        <taxon>Bifidobacteriales</taxon>
        <taxon>Bifidobacteriaceae</taxon>
        <taxon>Bifidobacterium</taxon>
    </lineage>
</organism>
<dbReference type="InterPro" id="IPR051448">
    <property type="entry name" value="CdaR-like_regulators"/>
</dbReference>
<dbReference type="EMBL" id="CP129674">
    <property type="protein sequence ID" value="XDS44191.1"/>
    <property type="molecule type" value="Genomic_DNA"/>
</dbReference>
<dbReference type="Gene3D" id="1.10.10.2840">
    <property type="entry name" value="PucR C-terminal helix-turn-helix domain"/>
    <property type="match status" value="1"/>
</dbReference>
<feature type="compositionally biased region" description="Basic and acidic residues" evidence="2">
    <location>
        <begin position="28"/>
        <end position="46"/>
    </location>
</feature>
<sequence length="534" mass="59170">MSRPKSSRSSGNTLAKVARDAAALFNPELRRSGQRGDEENARDSKKSSNSAHSAAKETKESKNPKATGKRAGERTGKRAEKRADIDIQAMEQTEDAQFSGMNAVTVADDAQKVEKAANDLRLKTKHDAQPRLPQEVEQALSKALSHLDHDLDWYKNLSATDKNLLTLIIRTAVADFIAWMAQYRKSPDSATGPRPSTDHIFFVAPLEFTKAISLHQALEVTRFIVDILERNVEGFAEEGNEQEIRNGMLYYAREVAFSAASVYATSAEARGDWDARIETLTIEDLIDGVIDHQVVARMSMLGWPVDYHCFAVIGRLADTSEMGSGVTQRRMRSLIRGHGAECMMSSHDEMLITLIDPRGHGSPEELCEPLLRYFDDSPVCLGPLRSHIEGASETIRASLNTVAATPALVGMDMAHGIPRPLRADDALPERALFGDDEARNELYTSIYKTLRSDDSENPLLNTLQTFLLSGSSLEITARELNVHPNTVRYRLKRSIEITGWDPMNPREAYVLLTAVKIGLIIDARNANTSHTSQE</sequence>
<dbReference type="InterPro" id="IPR042070">
    <property type="entry name" value="PucR_C-HTH_sf"/>
</dbReference>
<dbReference type="Pfam" id="PF17853">
    <property type="entry name" value="GGDEF_2"/>
    <property type="match status" value="1"/>
</dbReference>
<feature type="region of interest" description="Disordered" evidence="2">
    <location>
        <begin position="1"/>
        <end position="85"/>
    </location>
</feature>
<dbReference type="KEGG" id="baqk:QN215_07945"/>
<dbReference type="Pfam" id="PF13556">
    <property type="entry name" value="HTH_30"/>
    <property type="match status" value="1"/>
</dbReference>
<gene>
    <name evidence="5" type="ORF">QN215_07945</name>
</gene>
<accession>A0AB39U5J3</accession>
<reference evidence="5" key="1">
    <citation type="submission" date="2023-07" db="EMBL/GenBank/DDBJ databases">
        <title>Bifidobacterium aquikefiriaerophilum sp. nov. and Bifidobacterium eccum sp. nov., isolated from water kefir.</title>
        <authorList>
            <person name="Breselge S."/>
            <person name="Bellassi P."/>
            <person name="Barcenilla C."/>
            <person name="Alvarez-Ordonez A."/>
            <person name="Morelli L."/>
            <person name="Cotter P.D."/>
        </authorList>
    </citation>
    <scope>NUCLEOTIDE SEQUENCE</scope>
    <source>
        <strain evidence="5">WK041_4_12</strain>
    </source>
</reference>
<proteinExistence type="inferred from homology"/>
<dbReference type="PANTHER" id="PTHR33744:SF7">
    <property type="entry name" value="PUCR FAMILY TRANSCRIPTIONAL REGULATOR"/>
    <property type="match status" value="1"/>
</dbReference>
<feature type="domain" description="PucR C-terminal helix-turn-helix" evidence="3">
    <location>
        <begin position="459"/>
        <end position="517"/>
    </location>
</feature>
<dbReference type="RefSeq" id="WP_369343785.1">
    <property type="nucleotide sequence ID" value="NZ_CP129674.1"/>
</dbReference>
<evidence type="ECO:0000256" key="1">
    <source>
        <dbReference type="ARBA" id="ARBA00006754"/>
    </source>
</evidence>
<evidence type="ECO:0000259" key="4">
    <source>
        <dbReference type="Pfam" id="PF17853"/>
    </source>
</evidence>
<feature type="domain" description="CdaR GGDEF-like" evidence="4">
    <location>
        <begin position="291"/>
        <end position="398"/>
    </location>
</feature>
<protein>
    <submittedName>
        <fullName evidence="5">Helix-turn-helix domain-containing protein</fullName>
    </submittedName>
</protein>
<dbReference type="PANTHER" id="PTHR33744">
    <property type="entry name" value="CARBOHYDRATE DIACID REGULATOR"/>
    <property type="match status" value="1"/>
</dbReference>
<evidence type="ECO:0000313" key="5">
    <source>
        <dbReference type="EMBL" id="XDS44191.1"/>
    </source>
</evidence>
<feature type="compositionally biased region" description="Basic and acidic residues" evidence="2">
    <location>
        <begin position="70"/>
        <end position="85"/>
    </location>
</feature>
<feature type="compositionally biased region" description="Basic and acidic residues" evidence="2">
    <location>
        <begin position="54"/>
        <end position="63"/>
    </location>
</feature>
<dbReference type="InterPro" id="IPR041522">
    <property type="entry name" value="CdaR_GGDEF"/>
</dbReference>
<dbReference type="AlphaFoldDB" id="A0AB39U5J3"/>